<evidence type="ECO:0000256" key="1">
    <source>
        <dbReference type="ARBA" id="ARBA00001946"/>
    </source>
</evidence>
<proteinExistence type="predicted"/>
<name>A0A1Q5PJM6_9ACTO</name>
<dbReference type="PROSITE" id="PS51462">
    <property type="entry name" value="NUDIX"/>
    <property type="match status" value="1"/>
</dbReference>
<dbReference type="RefSeq" id="WP_073709732.1">
    <property type="nucleotide sequence ID" value="NZ_MQSV01000006.1"/>
</dbReference>
<dbReference type="AlphaFoldDB" id="A0A1Q5PJM6"/>
<evidence type="ECO:0000256" key="2">
    <source>
        <dbReference type="ARBA" id="ARBA00022801"/>
    </source>
</evidence>
<evidence type="ECO:0000259" key="3">
    <source>
        <dbReference type="PROSITE" id="PS51462"/>
    </source>
</evidence>
<dbReference type="SUPFAM" id="SSF55811">
    <property type="entry name" value="Nudix"/>
    <property type="match status" value="1"/>
</dbReference>
<reference evidence="4 5" key="1">
    <citation type="submission" date="2016-11" db="EMBL/GenBank/DDBJ databases">
        <title>Actinomyces gypaetusis sp. nov. isolated from the vulture Gypaetus barbatus in Qinghai Tibet Plateau China.</title>
        <authorList>
            <person name="Meng X."/>
        </authorList>
    </citation>
    <scope>NUCLEOTIDE SEQUENCE [LARGE SCALE GENOMIC DNA]</scope>
    <source>
        <strain evidence="4 5">VUL4_2</strain>
    </source>
</reference>
<dbReference type="OrthoDB" id="9814308at2"/>
<dbReference type="Gene3D" id="3.90.79.10">
    <property type="entry name" value="Nucleoside Triphosphate Pyrophosphohydrolase"/>
    <property type="match status" value="1"/>
</dbReference>
<keyword evidence="2" id="KW-0378">Hydrolase</keyword>
<dbReference type="EMBL" id="MQSV01000006">
    <property type="protein sequence ID" value="OKL46136.1"/>
    <property type="molecule type" value="Genomic_DNA"/>
</dbReference>
<feature type="domain" description="Nudix hydrolase" evidence="3">
    <location>
        <begin position="19"/>
        <end position="173"/>
    </location>
</feature>
<dbReference type="Proteomes" id="UP000186785">
    <property type="component" value="Unassembled WGS sequence"/>
</dbReference>
<dbReference type="Pfam" id="PF00293">
    <property type="entry name" value="NUDIX"/>
    <property type="match status" value="1"/>
</dbReference>
<dbReference type="CDD" id="cd18879">
    <property type="entry name" value="NUDIX_Hydrolase"/>
    <property type="match status" value="1"/>
</dbReference>
<dbReference type="PANTHER" id="PTHR43046">
    <property type="entry name" value="GDP-MANNOSE MANNOSYL HYDROLASE"/>
    <property type="match status" value="1"/>
</dbReference>
<gene>
    <name evidence="4" type="ORF">BSR29_07725</name>
</gene>
<comment type="cofactor">
    <cofactor evidence="1">
        <name>Mg(2+)</name>
        <dbReference type="ChEBI" id="CHEBI:18420"/>
    </cofactor>
</comment>
<comment type="caution">
    <text evidence="4">The sequence shown here is derived from an EMBL/GenBank/DDBJ whole genome shotgun (WGS) entry which is preliminary data.</text>
</comment>
<keyword evidence="5" id="KW-1185">Reference proteome</keyword>
<evidence type="ECO:0000313" key="4">
    <source>
        <dbReference type="EMBL" id="OKL46136.1"/>
    </source>
</evidence>
<protein>
    <submittedName>
        <fullName evidence="4">ADP-ribose pyrophosphatase</fullName>
    </submittedName>
</protein>
<accession>A0A1Q5PJM6</accession>
<dbReference type="PANTHER" id="PTHR43046:SF16">
    <property type="entry name" value="ADP-RIBOSE PYROPHOSPHATASE YJHB-RELATED"/>
    <property type="match status" value="1"/>
</dbReference>
<evidence type="ECO:0000313" key="5">
    <source>
        <dbReference type="Proteomes" id="UP000186785"/>
    </source>
</evidence>
<dbReference type="InterPro" id="IPR015797">
    <property type="entry name" value="NUDIX_hydrolase-like_dom_sf"/>
</dbReference>
<sequence>MATPDFVLELRKHVGHARLWMPGITAVILRPHNLPEDQTLPTELPEGPLDPTQWDVLVVRRSDNGKWTPVTGIVDPGEEPAVAGIREALEETGINVIPQRLLSTQVVGPVIYANGDDTIYLDLAFSMLVAESSRNTDPWPADGENTECAFVRADQLPPMNERFTEIVRQALENQPAARFHSH</sequence>
<dbReference type="InterPro" id="IPR000086">
    <property type="entry name" value="NUDIX_hydrolase_dom"/>
</dbReference>
<dbReference type="GO" id="GO:0016787">
    <property type="term" value="F:hydrolase activity"/>
    <property type="evidence" value="ECO:0007669"/>
    <property type="project" value="UniProtKB-KW"/>
</dbReference>
<dbReference type="STRING" id="1921764.BSR28_07025"/>
<organism evidence="4 5">
    <name type="scientific">Boudabousia liubingyangii</name>
    <dbReference type="NCBI Taxonomy" id="1921764"/>
    <lineage>
        <taxon>Bacteria</taxon>
        <taxon>Bacillati</taxon>
        <taxon>Actinomycetota</taxon>
        <taxon>Actinomycetes</taxon>
        <taxon>Actinomycetales</taxon>
        <taxon>Actinomycetaceae</taxon>
        <taxon>Boudabousia</taxon>
    </lineage>
</organism>